<feature type="signal peptide" evidence="1">
    <location>
        <begin position="1"/>
        <end position="21"/>
    </location>
</feature>
<keyword evidence="1" id="KW-0732">Signal</keyword>
<accession>A0A9D1TT13</accession>
<reference evidence="3" key="1">
    <citation type="journal article" date="2021" name="PeerJ">
        <title>Extensive microbial diversity within the chicken gut microbiome revealed by metagenomics and culture.</title>
        <authorList>
            <person name="Gilroy R."/>
            <person name="Ravi A."/>
            <person name="Getino M."/>
            <person name="Pursley I."/>
            <person name="Horton D.L."/>
            <person name="Alikhan N.F."/>
            <person name="Baker D."/>
            <person name="Gharbi K."/>
            <person name="Hall N."/>
            <person name="Watson M."/>
            <person name="Adriaenssens E.M."/>
            <person name="Foster-Nyarko E."/>
            <person name="Jarju S."/>
            <person name="Secka A."/>
            <person name="Antonio M."/>
            <person name="Oren A."/>
            <person name="Chaudhuri R.R."/>
            <person name="La Ragione R."/>
            <person name="Hildebrand F."/>
            <person name="Pallen M.J."/>
        </authorList>
    </citation>
    <scope>NUCLEOTIDE SEQUENCE</scope>
    <source>
        <strain evidence="3">CHK160-9182</strain>
    </source>
</reference>
<reference evidence="3" key="2">
    <citation type="submission" date="2021-04" db="EMBL/GenBank/DDBJ databases">
        <authorList>
            <person name="Gilroy R."/>
        </authorList>
    </citation>
    <scope>NUCLEOTIDE SEQUENCE</scope>
    <source>
        <strain evidence="3">CHK160-9182</strain>
    </source>
</reference>
<organism evidence="3 4">
    <name type="scientific">Candidatus Ignatzschineria merdigallinarum</name>
    <dbReference type="NCBI Taxonomy" id="2838621"/>
    <lineage>
        <taxon>Bacteria</taxon>
        <taxon>Pseudomonadati</taxon>
        <taxon>Pseudomonadota</taxon>
        <taxon>Gammaproteobacteria</taxon>
        <taxon>Cardiobacteriales</taxon>
        <taxon>Ignatzschineriaceae</taxon>
        <taxon>Ignatzschineria</taxon>
    </lineage>
</organism>
<proteinExistence type="predicted"/>
<feature type="domain" description="Lysozyme inhibitor LprI-like N-terminal" evidence="2">
    <location>
        <begin position="17"/>
        <end position="92"/>
    </location>
</feature>
<dbReference type="Proteomes" id="UP000823934">
    <property type="component" value="Unassembled WGS sequence"/>
</dbReference>
<dbReference type="Gene3D" id="1.20.1270.180">
    <property type="match status" value="1"/>
</dbReference>
<dbReference type="Pfam" id="PF07007">
    <property type="entry name" value="LprI"/>
    <property type="match status" value="1"/>
</dbReference>
<dbReference type="AlphaFoldDB" id="A0A9D1TT13"/>
<gene>
    <name evidence="3" type="ORF">H9889_00170</name>
</gene>
<sequence length="368" mass="42513">MVRHLLTTAIVALSVSTSAMAQDAFSVADAQLNQNYQALMNQLPASAQESLRDTQRLWLRYNDANCELKLILDEKAFTSCKTDATLQRARELANLLLVVAQDAPQVSPAFVAEMKEVLTNLEAIPTSPEEGIYWPGGSAHTIVTQLLKKVGMNYVVQQYGQPIFVKGPHTEEVVDLESTAEFGYYDPAFLSWLNQQLDTLLADQEFIDSTQPMIDRYLLSTVELYLVSFYYLQHNPEIRDGLMLEYLTKYQNGTLDENHHMAFFVPSLRRENPRWDGKTTDERYIWYYPAAETQFDWILTRMNEEWEYVPVGSALMFWMRRAIDGTDQQFVDLFTKFYQGYDAEKYERNIDQQLFSAPKNLPFGEIQF</sequence>
<evidence type="ECO:0000259" key="2">
    <source>
        <dbReference type="Pfam" id="PF07007"/>
    </source>
</evidence>
<evidence type="ECO:0000313" key="3">
    <source>
        <dbReference type="EMBL" id="HIW05733.1"/>
    </source>
</evidence>
<dbReference type="EMBL" id="DXHP01000004">
    <property type="protein sequence ID" value="HIW05733.1"/>
    <property type="molecule type" value="Genomic_DNA"/>
</dbReference>
<feature type="chain" id="PRO_5039566553" evidence="1">
    <location>
        <begin position="22"/>
        <end position="368"/>
    </location>
</feature>
<evidence type="ECO:0000256" key="1">
    <source>
        <dbReference type="SAM" id="SignalP"/>
    </source>
</evidence>
<comment type="caution">
    <text evidence="3">The sequence shown here is derived from an EMBL/GenBank/DDBJ whole genome shotgun (WGS) entry which is preliminary data.</text>
</comment>
<protein>
    <submittedName>
        <fullName evidence="3">DUF1311 domain-containing protein</fullName>
    </submittedName>
</protein>
<evidence type="ECO:0000313" key="4">
    <source>
        <dbReference type="Proteomes" id="UP000823934"/>
    </source>
</evidence>
<dbReference type="InterPro" id="IPR009739">
    <property type="entry name" value="LprI-like_N"/>
</dbReference>
<name>A0A9D1TT13_9GAMM</name>